<name>A0A212RCS7_RHOAC</name>
<dbReference type="PANTHER" id="PTHR10183:SF379">
    <property type="entry name" value="CALPAIN-5"/>
    <property type="match status" value="1"/>
</dbReference>
<dbReference type="InterPro" id="IPR022684">
    <property type="entry name" value="Calpain_cysteine_protease"/>
</dbReference>
<evidence type="ECO:0000256" key="3">
    <source>
        <dbReference type="ARBA" id="ARBA00022801"/>
    </source>
</evidence>
<evidence type="ECO:0000256" key="5">
    <source>
        <dbReference type="PROSITE-ProRule" id="PRU00239"/>
    </source>
</evidence>
<dbReference type="InterPro" id="IPR001300">
    <property type="entry name" value="Peptidase_C2_calpain_cat"/>
</dbReference>
<evidence type="ECO:0000313" key="8">
    <source>
        <dbReference type="Proteomes" id="UP000198418"/>
    </source>
</evidence>
<evidence type="ECO:0000256" key="1">
    <source>
        <dbReference type="ARBA" id="ARBA00007623"/>
    </source>
</evidence>
<organism evidence="7 8">
    <name type="scientific">Rhodoblastus acidophilus</name>
    <name type="common">Rhodopseudomonas acidophila</name>
    <dbReference type="NCBI Taxonomy" id="1074"/>
    <lineage>
        <taxon>Bacteria</taxon>
        <taxon>Pseudomonadati</taxon>
        <taxon>Pseudomonadota</taxon>
        <taxon>Alphaproteobacteria</taxon>
        <taxon>Hyphomicrobiales</taxon>
        <taxon>Rhodoblastaceae</taxon>
        <taxon>Rhodoblastus</taxon>
    </lineage>
</organism>
<dbReference type="OrthoDB" id="7325981at2"/>
<dbReference type="GO" id="GO:0004198">
    <property type="term" value="F:calcium-dependent cysteine-type endopeptidase activity"/>
    <property type="evidence" value="ECO:0007669"/>
    <property type="project" value="InterPro"/>
</dbReference>
<accession>A0A212RCS7</accession>
<reference evidence="8" key="1">
    <citation type="submission" date="2017-06" db="EMBL/GenBank/DDBJ databases">
        <authorList>
            <person name="Varghese N."/>
            <person name="Submissions S."/>
        </authorList>
    </citation>
    <scope>NUCLEOTIDE SEQUENCE [LARGE SCALE GENOMIC DNA]</scope>
    <source>
        <strain evidence="8">DSM 137</strain>
    </source>
</reference>
<dbReference type="GO" id="GO:0006508">
    <property type="term" value="P:proteolysis"/>
    <property type="evidence" value="ECO:0007669"/>
    <property type="project" value="UniProtKB-KW"/>
</dbReference>
<dbReference type="Pfam" id="PF00648">
    <property type="entry name" value="Peptidase_C2"/>
    <property type="match status" value="1"/>
</dbReference>
<evidence type="ECO:0000256" key="2">
    <source>
        <dbReference type="ARBA" id="ARBA00022670"/>
    </source>
</evidence>
<dbReference type="PROSITE" id="PS50203">
    <property type="entry name" value="CALPAIN_CAT"/>
    <property type="match status" value="1"/>
</dbReference>
<feature type="domain" description="Calpain catalytic" evidence="6">
    <location>
        <begin position="253"/>
        <end position="473"/>
    </location>
</feature>
<sequence length="507" mass="52959">MSTAINNSSVSYWSSYSGAYDFTKLTQLASSLALARSSASANSSSSYSSSSNQVSASASSSDTSALQALLIDIDGKLTELINFQKAQSASLPDAGGYGVTTSQKDASYVAPQNVATGASAQLDSSNSFIQQVSHYVSGNTLSFSDAKAILTEAGTGDMTADKMAALQAIAKNLNASGAYAITASDYVKQMFDNVVLGNTRNDKAGGNLTASSTQAQMTALVDKWFGGTDNPNIDANSHYQDFYGLGGSLFGSGPQASDVNQGRLADSSLLASLAALAAANPGAIQDMITDNQDGTYGVRFYLNGEKQYVTVDSKLAVMNDGTRNDKSIYEYNGGSNGTLWSQIAEKAYAEFLSEVNGGSNDMANLSTDGDWYLSAGLKVTGSDFAQTALQNASTTHYTLNSDSAANGHYAAMKTFLGNQISTALSSGQIVTMDAIAGGRTGQVFEDNNLVGNHRFAVVGYNSNTQTVTLDNPWNANGTITARFTMKLDELAAQNVRFNVNGGAVMTA</sequence>
<protein>
    <submittedName>
        <fullName evidence="7">Calpain family cysteine protease</fullName>
    </submittedName>
</protein>
<dbReference type="Proteomes" id="UP000198418">
    <property type="component" value="Unassembled WGS sequence"/>
</dbReference>
<evidence type="ECO:0000256" key="4">
    <source>
        <dbReference type="ARBA" id="ARBA00022807"/>
    </source>
</evidence>
<keyword evidence="3" id="KW-0378">Hydrolase</keyword>
<comment type="caution">
    <text evidence="5">Lacks conserved residue(s) required for the propagation of feature annotation.</text>
</comment>
<dbReference type="PANTHER" id="PTHR10183">
    <property type="entry name" value="CALPAIN"/>
    <property type="match status" value="1"/>
</dbReference>
<dbReference type="AlphaFoldDB" id="A0A212RCS7"/>
<gene>
    <name evidence="7" type="ORF">SAMN06265338_103332</name>
</gene>
<comment type="similarity">
    <text evidence="1">Belongs to the peptidase C2 family.</text>
</comment>
<evidence type="ECO:0000259" key="6">
    <source>
        <dbReference type="PROSITE" id="PS50203"/>
    </source>
</evidence>
<proteinExistence type="inferred from homology"/>
<dbReference type="RefSeq" id="WP_088520439.1">
    <property type="nucleotide sequence ID" value="NZ_FYDG01000003.1"/>
</dbReference>
<keyword evidence="2 7" id="KW-0645">Protease</keyword>
<dbReference type="SUPFAM" id="SSF54001">
    <property type="entry name" value="Cysteine proteinases"/>
    <property type="match status" value="1"/>
</dbReference>
<dbReference type="EMBL" id="FYDG01000003">
    <property type="protein sequence ID" value="SNB70019.1"/>
    <property type="molecule type" value="Genomic_DNA"/>
</dbReference>
<keyword evidence="4" id="KW-0788">Thiol protease</keyword>
<keyword evidence="8" id="KW-1185">Reference proteome</keyword>
<dbReference type="InterPro" id="IPR038765">
    <property type="entry name" value="Papain-like_cys_pep_sf"/>
</dbReference>
<evidence type="ECO:0000313" key="7">
    <source>
        <dbReference type="EMBL" id="SNB70019.1"/>
    </source>
</evidence>